<protein>
    <recommendedName>
        <fullName evidence="2">TPM domain-containing protein</fullName>
    </recommendedName>
</protein>
<keyword evidence="1" id="KW-0472">Membrane</keyword>
<keyword evidence="1" id="KW-0812">Transmembrane</keyword>
<dbReference type="Gene3D" id="3.10.310.50">
    <property type="match status" value="1"/>
</dbReference>
<keyword evidence="1" id="KW-1133">Transmembrane helix</keyword>
<dbReference type="PANTHER" id="PTHR30373:SF8">
    <property type="entry name" value="BLL7265 PROTEIN"/>
    <property type="match status" value="1"/>
</dbReference>
<evidence type="ECO:0000259" key="2">
    <source>
        <dbReference type="Pfam" id="PF04536"/>
    </source>
</evidence>
<reference evidence="3 4" key="1">
    <citation type="submission" date="2017-10" db="EMBL/GenBank/DDBJ databases">
        <title>Genomics of the genus Arcobacter.</title>
        <authorList>
            <person name="Perez-Cataluna A."/>
            <person name="Figueras M.J."/>
        </authorList>
    </citation>
    <scope>NUCLEOTIDE SEQUENCE [LARGE SCALE GENOMIC DNA]</scope>
    <source>
        <strain evidence="3 4">DSM 24636</strain>
    </source>
</reference>
<organism evidence="3 4">
    <name type="scientific">Halarcobacter anaerophilus</name>
    <dbReference type="NCBI Taxonomy" id="877500"/>
    <lineage>
        <taxon>Bacteria</taxon>
        <taxon>Pseudomonadati</taxon>
        <taxon>Campylobacterota</taxon>
        <taxon>Epsilonproteobacteria</taxon>
        <taxon>Campylobacterales</taxon>
        <taxon>Arcobacteraceae</taxon>
        <taxon>Halarcobacter</taxon>
    </lineage>
</organism>
<dbReference type="AlphaFoldDB" id="A0A4Q0XVF0"/>
<evidence type="ECO:0000256" key="1">
    <source>
        <dbReference type="SAM" id="Phobius"/>
    </source>
</evidence>
<dbReference type="STRING" id="877500.GCA_000935065_03223"/>
<evidence type="ECO:0000313" key="4">
    <source>
        <dbReference type="Proteomes" id="UP000290191"/>
    </source>
</evidence>
<feature type="domain" description="TPM" evidence="2">
    <location>
        <begin position="87"/>
        <end position="179"/>
    </location>
</feature>
<keyword evidence="4" id="KW-1185">Reference proteome</keyword>
<gene>
    <name evidence="3" type="ORF">CRV06_13285</name>
</gene>
<evidence type="ECO:0000313" key="3">
    <source>
        <dbReference type="EMBL" id="RXJ61557.1"/>
    </source>
</evidence>
<feature type="transmembrane region" description="Helical" evidence="1">
    <location>
        <begin position="41"/>
        <end position="59"/>
    </location>
</feature>
<dbReference type="OrthoDB" id="5825388at2"/>
<dbReference type="Proteomes" id="UP000290191">
    <property type="component" value="Unassembled WGS sequence"/>
</dbReference>
<dbReference type="PANTHER" id="PTHR30373">
    <property type="entry name" value="UPF0603 PROTEIN YGCG"/>
    <property type="match status" value="1"/>
</dbReference>
<comment type="caution">
    <text evidence="3">The sequence shown here is derived from an EMBL/GenBank/DDBJ whole genome shotgun (WGS) entry which is preliminary data.</text>
</comment>
<feature type="transmembrane region" description="Helical" evidence="1">
    <location>
        <begin position="71"/>
        <end position="92"/>
    </location>
</feature>
<dbReference type="RefSeq" id="WP_044419320.1">
    <property type="nucleotide sequence ID" value="NZ_CP041070.1"/>
</dbReference>
<accession>A0A4Q0XVF0</accession>
<sequence>MYLNKEQKEIISKEIEEFEKRSSAELVAVITQISSSYRFEILVLSLLLSAVVSIISLYFSIDAVKLFEIEVLSFLFFYLLINRFKKIVLLFLPKAYKYEKASFNAKQEFSNLGLRQTENRQAIMFFVSIDEKYVEIITDKEIKEKIDNSFWQNIVKEFIKDVKNKKFTQGYLKAIRACSEVLIKNFPIQKDDKNELSNEVIEL</sequence>
<dbReference type="Pfam" id="PF04536">
    <property type="entry name" value="TPM_phosphatase"/>
    <property type="match status" value="1"/>
</dbReference>
<name>A0A4Q0XVF0_9BACT</name>
<dbReference type="EMBL" id="PDKO01000014">
    <property type="protein sequence ID" value="RXJ61557.1"/>
    <property type="molecule type" value="Genomic_DNA"/>
</dbReference>
<proteinExistence type="predicted"/>
<dbReference type="InterPro" id="IPR007621">
    <property type="entry name" value="TPM_dom"/>
</dbReference>